<sequence length="72" mass="8663">MMTPQVITPQQMQQILQQQVLTPQQLQVLLQQQQTLMIQQQQLQEFYKKQQDQLHLHLLQRQSRAGKQNKEV</sequence>
<dbReference type="GO" id="GO:0001227">
    <property type="term" value="F:DNA-binding transcription repressor activity, RNA polymerase II-specific"/>
    <property type="evidence" value="ECO:0007669"/>
    <property type="project" value="TreeGrafter"/>
</dbReference>
<organism evidence="1 2">
    <name type="scientific">Erpetoichthys calabaricus</name>
    <name type="common">Rope fish</name>
    <name type="synonym">Calamoichthys calabaricus</name>
    <dbReference type="NCBI Taxonomy" id="27687"/>
    <lineage>
        <taxon>Eukaryota</taxon>
        <taxon>Metazoa</taxon>
        <taxon>Chordata</taxon>
        <taxon>Craniata</taxon>
        <taxon>Vertebrata</taxon>
        <taxon>Euteleostomi</taxon>
        <taxon>Actinopterygii</taxon>
        <taxon>Polypteriformes</taxon>
        <taxon>Polypteridae</taxon>
        <taxon>Erpetoichthys</taxon>
    </lineage>
</organism>
<keyword evidence="2" id="KW-1185">Reference proteome</keyword>
<name>A0A8C4TC60_ERPCA</name>
<dbReference type="GO" id="GO:0005634">
    <property type="term" value="C:nucleus"/>
    <property type="evidence" value="ECO:0007669"/>
    <property type="project" value="TreeGrafter"/>
</dbReference>
<evidence type="ECO:0000313" key="1">
    <source>
        <dbReference type="Ensembl" id="ENSECRP00000027237.1"/>
    </source>
</evidence>
<reference evidence="1" key="1">
    <citation type="submission" date="2021-06" db="EMBL/GenBank/DDBJ databases">
        <authorList>
            <consortium name="Wellcome Sanger Institute Data Sharing"/>
        </authorList>
    </citation>
    <scope>NUCLEOTIDE SEQUENCE [LARGE SCALE GENOMIC DNA]</scope>
</reference>
<evidence type="ECO:0000313" key="2">
    <source>
        <dbReference type="Proteomes" id="UP000694620"/>
    </source>
</evidence>
<protein>
    <submittedName>
        <fullName evidence="1">Uncharacterized protein</fullName>
    </submittedName>
</protein>
<dbReference type="PANTHER" id="PTHR45796:SF3">
    <property type="entry name" value="FORKHEAD BOX PROTEIN P1"/>
    <property type="match status" value="1"/>
</dbReference>
<dbReference type="GO" id="GO:0000978">
    <property type="term" value="F:RNA polymerase II cis-regulatory region sequence-specific DNA binding"/>
    <property type="evidence" value="ECO:0007669"/>
    <property type="project" value="TreeGrafter"/>
</dbReference>
<dbReference type="PANTHER" id="PTHR45796">
    <property type="entry name" value="FORKHEAD BOX P, ISOFORM C"/>
    <property type="match status" value="1"/>
</dbReference>
<proteinExistence type="predicted"/>
<reference evidence="1" key="2">
    <citation type="submission" date="2025-08" db="UniProtKB">
        <authorList>
            <consortium name="Ensembl"/>
        </authorList>
    </citation>
    <scope>IDENTIFICATION</scope>
</reference>
<accession>A0A8C4TC60</accession>
<dbReference type="InterPro" id="IPR050998">
    <property type="entry name" value="FOXP"/>
</dbReference>
<dbReference type="Ensembl" id="ENSECRT00000027811.1">
    <property type="protein sequence ID" value="ENSECRP00000027237.1"/>
    <property type="gene ID" value="ENSECRG00000018438.1"/>
</dbReference>
<dbReference type="GeneTree" id="ENSGT00940000155480"/>
<dbReference type="Proteomes" id="UP000694620">
    <property type="component" value="Chromosome 18"/>
</dbReference>
<dbReference type="AlphaFoldDB" id="A0A8C4TC60"/>
<reference evidence="1" key="3">
    <citation type="submission" date="2025-09" db="UniProtKB">
        <authorList>
            <consortium name="Ensembl"/>
        </authorList>
    </citation>
    <scope>IDENTIFICATION</scope>
</reference>